<name>A0A7Y9S3T7_9MICC</name>
<comment type="caution">
    <text evidence="1">The sequence shown here is derived from an EMBL/GenBank/DDBJ whole genome shotgun (WGS) entry which is preliminary data.</text>
</comment>
<evidence type="ECO:0000313" key="1">
    <source>
        <dbReference type="EMBL" id="NYE94024.1"/>
    </source>
</evidence>
<evidence type="ECO:0000313" key="2">
    <source>
        <dbReference type="Proteomes" id="UP000521748"/>
    </source>
</evidence>
<reference evidence="1 2" key="1">
    <citation type="submission" date="2020-07" db="EMBL/GenBank/DDBJ databases">
        <title>Sequencing the genomes of 1000 actinobacteria strains.</title>
        <authorList>
            <person name="Klenk H.-P."/>
        </authorList>
    </citation>
    <scope>NUCLEOTIDE SEQUENCE [LARGE SCALE GENOMIC DNA]</scope>
    <source>
        <strain evidence="1 2">DSM 102047</strain>
    </source>
</reference>
<dbReference type="EMBL" id="JACBYQ010000001">
    <property type="protein sequence ID" value="NYE94024.1"/>
    <property type="molecule type" value="Genomic_DNA"/>
</dbReference>
<sequence>MEVESVDERDMALITPRPSFRVIDIWLNPKDGTWDRTHAHNITAASLFEVQEWVRSNHQNCDKSEVYIYAQFTLSERNFILLETVIHRT</sequence>
<accession>A0A7Y9S3T7</accession>
<dbReference type="Proteomes" id="UP000521748">
    <property type="component" value="Unassembled WGS sequence"/>
</dbReference>
<gene>
    <name evidence="1" type="ORF">FHU41_000245</name>
</gene>
<organism evidence="1 2">
    <name type="scientific">Psychromicrobium silvestre</name>
    <dbReference type="NCBI Taxonomy" id="1645614"/>
    <lineage>
        <taxon>Bacteria</taxon>
        <taxon>Bacillati</taxon>
        <taxon>Actinomycetota</taxon>
        <taxon>Actinomycetes</taxon>
        <taxon>Micrococcales</taxon>
        <taxon>Micrococcaceae</taxon>
        <taxon>Psychromicrobium</taxon>
    </lineage>
</organism>
<dbReference type="AlphaFoldDB" id="A0A7Y9S3T7"/>
<proteinExistence type="predicted"/>
<keyword evidence="2" id="KW-1185">Reference proteome</keyword>
<protein>
    <submittedName>
        <fullName evidence="1">Uncharacterized protein</fullName>
    </submittedName>
</protein>